<reference evidence="2 3" key="1">
    <citation type="submission" date="2019-07" db="EMBL/GenBank/DDBJ databases">
        <title>The First High-Quality Draft Genome Sequence of the Causal Agent of the Current Panama Disease Epidemic.</title>
        <authorList>
            <person name="Warmington R.J."/>
            <person name="Kay W."/>
            <person name="Jeffries A."/>
            <person name="Bebber D."/>
            <person name="Moore K."/>
            <person name="Studholme D.J."/>
        </authorList>
    </citation>
    <scope>NUCLEOTIDE SEQUENCE [LARGE SCALE GENOMIC DNA]</scope>
    <source>
        <strain evidence="2 3">TR4</strain>
    </source>
</reference>
<evidence type="ECO:0008006" key="4">
    <source>
        <dbReference type="Google" id="ProtNLM"/>
    </source>
</evidence>
<proteinExistence type="predicted"/>
<feature type="region of interest" description="Disordered" evidence="1">
    <location>
        <begin position="1"/>
        <end position="25"/>
    </location>
</feature>
<dbReference type="EMBL" id="VMNF01000004">
    <property type="protein sequence ID" value="TXC10599.1"/>
    <property type="molecule type" value="Genomic_DNA"/>
</dbReference>
<dbReference type="AlphaFoldDB" id="A0A5C6TJF7"/>
<sequence>MEAAEKQSELKMPLEQELDQNSGEMNDMTEVEKKVLSKFDKFVMPQMALLVLFAYLDRTNIGKYLATLGLQLRKLIMIL</sequence>
<evidence type="ECO:0000256" key="1">
    <source>
        <dbReference type="SAM" id="MobiDB-lite"/>
    </source>
</evidence>
<comment type="caution">
    <text evidence="2">The sequence shown here is derived from an EMBL/GenBank/DDBJ whole genome shotgun (WGS) entry which is preliminary data.</text>
</comment>
<evidence type="ECO:0000313" key="2">
    <source>
        <dbReference type="EMBL" id="TXC10599.1"/>
    </source>
</evidence>
<feature type="compositionally biased region" description="Basic and acidic residues" evidence="1">
    <location>
        <begin position="1"/>
        <end position="14"/>
    </location>
</feature>
<gene>
    <name evidence="2" type="ORF">FocTR4_00005983</name>
</gene>
<organism evidence="2 3">
    <name type="scientific">Fusarium oxysporum f. sp. cubense</name>
    <dbReference type="NCBI Taxonomy" id="61366"/>
    <lineage>
        <taxon>Eukaryota</taxon>
        <taxon>Fungi</taxon>
        <taxon>Dikarya</taxon>
        <taxon>Ascomycota</taxon>
        <taxon>Pezizomycotina</taxon>
        <taxon>Sordariomycetes</taxon>
        <taxon>Hypocreomycetidae</taxon>
        <taxon>Hypocreales</taxon>
        <taxon>Nectriaceae</taxon>
        <taxon>Fusarium</taxon>
        <taxon>Fusarium oxysporum species complex</taxon>
    </lineage>
</organism>
<protein>
    <recommendedName>
        <fullName evidence="4">Major facilitator superfamily (MFS) profile domain-containing protein</fullName>
    </recommendedName>
</protein>
<name>A0A5C6TJF7_FUSOC</name>
<evidence type="ECO:0000313" key="3">
    <source>
        <dbReference type="Proteomes" id="UP000321331"/>
    </source>
</evidence>
<dbReference type="Proteomes" id="UP000321331">
    <property type="component" value="Unassembled WGS sequence"/>
</dbReference>
<accession>A0A5C6TJF7</accession>